<keyword evidence="6" id="KW-0418">Kinase</keyword>
<evidence type="ECO:0000259" key="10">
    <source>
        <dbReference type="Pfam" id="PF02896"/>
    </source>
</evidence>
<accession>A0A2W1JL04</accession>
<name>A0A2W1JL04_9CYAN</name>
<evidence type="ECO:0000256" key="2">
    <source>
        <dbReference type="ARBA" id="ARBA00007837"/>
    </source>
</evidence>
<keyword evidence="12" id="KW-1185">Reference proteome</keyword>
<evidence type="ECO:0000256" key="4">
    <source>
        <dbReference type="ARBA" id="ARBA00022723"/>
    </source>
</evidence>
<dbReference type="GO" id="GO:0008986">
    <property type="term" value="F:pyruvate, water dikinase activity"/>
    <property type="evidence" value="ECO:0007669"/>
    <property type="project" value="UniProtKB-EC"/>
</dbReference>
<dbReference type="GO" id="GO:0046872">
    <property type="term" value="F:metal ion binding"/>
    <property type="evidence" value="ECO:0007669"/>
    <property type="project" value="UniProtKB-KW"/>
</dbReference>
<evidence type="ECO:0000313" key="12">
    <source>
        <dbReference type="Proteomes" id="UP000248857"/>
    </source>
</evidence>
<protein>
    <submittedName>
        <fullName evidence="11">Phosphoenolpyruvate synthase</fullName>
        <ecNumber evidence="11">2.7.9.2</ecNumber>
    </submittedName>
</protein>
<sequence>MTGATDSTRGELYSLYTLDQIQAAQPSSVGTQALWLSQLPQESVVESAVISADVLQLFLERLEWQSPLLRDFPHLRLHFNLDQPDQLQSVAQTLQASVEETDLPLLWSQDWVRNLQEWSDREELLTCADERRPVEGLAHLRVSLTPSLWLPAECESSLAGLTNLITPQYCCLTPEALAHSVKQLWKQLFQAQILYLWEQSGLSFEHLKLAIILQPLPAAPVSGWFQLTAQDLLIQVVSGLPVGLLLGDISPSLFQVNRRTGVIASQLSGSSAAYGLVSQAGELKLSLASTETAFSLSDAELEAMMALATELEPHMVAGASRARWSLCHQSEPRLWIHELAAELPRSLFDLNVNFVSGTSGALVEGLPAAPGVAIASPHITHDLQAQSPESVANTILVVPYCQPSDLPWLRQAAGLICEQGGLTSHGAILARELGLPAIVGFSNATTLLQTGQQLRLDGDRGAVYPLTDAQQTIPLPSGILTETALSLKTQVWVTLSQFHNADAASQLPVDGIGLLRSEWLLLDLLQRHHPQQWIQQGKQAILTEYLVDRLQIFLEAFAPRPVFYRTLDGSSRELAGLIGGEVEPFEVNPALGLRGVARYQADPRLFDCELAALAELQQRGWDNVRLLLPFVRSVEEFVWCCDRISTAGLFQSPKFEVWIMAEVPSVLFLLEDYVKAGVQGIAIGSNDMTQLILGVDRDRPLLDRSLNTGHPAVMAAISQLIQAAKTLDIPCSLCGQVESRLLEKLVEWGITAVSVDQQSVPQVRRTIANVERKHLQV</sequence>
<evidence type="ECO:0000313" key="11">
    <source>
        <dbReference type="EMBL" id="PZD74083.1"/>
    </source>
</evidence>
<evidence type="ECO:0000256" key="3">
    <source>
        <dbReference type="ARBA" id="ARBA00022679"/>
    </source>
</evidence>
<dbReference type="Gene3D" id="3.20.20.60">
    <property type="entry name" value="Phosphoenolpyruvate-binding domains"/>
    <property type="match status" value="1"/>
</dbReference>
<dbReference type="SUPFAM" id="SSF51621">
    <property type="entry name" value="Phosphoenolpyruvate/pyruvate domain"/>
    <property type="match status" value="1"/>
</dbReference>
<dbReference type="InterPro" id="IPR008279">
    <property type="entry name" value="PEP-util_enz_mobile_dom"/>
</dbReference>
<evidence type="ECO:0000256" key="5">
    <source>
        <dbReference type="ARBA" id="ARBA00022741"/>
    </source>
</evidence>
<feature type="domain" description="PEP-utilising enzyme C-terminal" evidence="10">
    <location>
        <begin position="483"/>
        <end position="771"/>
    </location>
</feature>
<dbReference type="PANTHER" id="PTHR43030">
    <property type="entry name" value="PHOSPHOENOLPYRUVATE SYNTHASE"/>
    <property type="match status" value="1"/>
</dbReference>
<dbReference type="GO" id="GO:0006094">
    <property type="term" value="P:gluconeogenesis"/>
    <property type="evidence" value="ECO:0007669"/>
    <property type="project" value="UniProtKB-UniPathway"/>
</dbReference>
<dbReference type="InterPro" id="IPR015813">
    <property type="entry name" value="Pyrv/PenolPyrv_kinase-like_dom"/>
</dbReference>
<keyword evidence="4" id="KW-0479">Metal-binding</keyword>
<dbReference type="Pfam" id="PF02896">
    <property type="entry name" value="PEP-utilizers_C"/>
    <property type="match status" value="1"/>
</dbReference>
<dbReference type="EC" id="2.7.9.2" evidence="11"/>
<dbReference type="InterPro" id="IPR000121">
    <property type="entry name" value="PEP_util_C"/>
</dbReference>
<dbReference type="OrthoDB" id="9765468at2"/>
<organism evidence="11 12">
    <name type="scientific">Acaryochloris thomasi RCC1774</name>
    <dbReference type="NCBI Taxonomy" id="1764569"/>
    <lineage>
        <taxon>Bacteria</taxon>
        <taxon>Bacillati</taxon>
        <taxon>Cyanobacteriota</taxon>
        <taxon>Cyanophyceae</taxon>
        <taxon>Acaryochloridales</taxon>
        <taxon>Acaryochloridaceae</taxon>
        <taxon>Acaryochloris</taxon>
        <taxon>Acaryochloris thomasi</taxon>
    </lineage>
</organism>
<keyword evidence="11" id="KW-0670">Pyruvate</keyword>
<keyword evidence="5" id="KW-0547">Nucleotide-binding</keyword>
<feature type="domain" description="PEP-utilising enzyme mobile" evidence="9">
    <location>
        <begin position="393"/>
        <end position="461"/>
    </location>
</feature>
<dbReference type="UniPathway" id="UPA00138"/>
<evidence type="ECO:0000256" key="7">
    <source>
        <dbReference type="ARBA" id="ARBA00022840"/>
    </source>
</evidence>
<comment type="caution">
    <text evidence="11">The sequence shown here is derived from an EMBL/GenBank/DDBJ whole genome shotgun (WGS) entry which is preliminary data.</text>
</comment>
<proteinExistence type="inferred from homology"/>
<keyword evidence="7" id="KW-0067">ATP-binding</keyword>
<comment type="cofactor">
    <cofactor evidence="1">
        <name>Mg(2+)</name>
        <dbReference type="ChEBI" id="CHEBI:18420"/>
    </cofactor>
</comment>
<dbReference type="Gene3D" id="3.30.1490.20">
    <property type="entry name" value="ATP-grasp fold, A domain"/>
    <property type="match status" value="1"/>
</dbReference>
<dbReference type="EMBL" id="PQWO01000003">
    <property type="protein sequence ID" value="PZD74083.1"/>
    <property type="molecule type" value="Genomic_DNA"/>
</dbReference>
<dbReference type="InterPro" id="IPR036637">
    <property type="entry name" value="Phosphohistidine_dom_sf"/>
</dbReference>
<evidence type="ECO:0000259" key="9">
    <source>
        <dbReference type="Pfam" id="PF00391"/>
    </source>
</evidence>
<dbReference type="InterPro" id="IPR040442">
    <property type="entry name" value="Pyrv_kinase-like_dom_sf"/>
</dbReference>
<comment type="similarity">
    <text evidence="2">Belongs to the PEP-utilizing enzyme family.</text>
</comment>
<dbReference type="SUPFAM" id="SSF52009">
    <property type="entry name" value="Phosphohistidine domain"/>
    <property type="match status" value="1"/>
</dbReference>
<dbReference type="InterPro" id="IPR023151">
    <property type="entry name" value="PEP_util_CS"/>
</dbReference>
<dbReference type="Gene3D" id="3.50.30.10">
    <property type="entry name" value="Phosphohistidine domain"/>
    <property type="match status" value="1"/>
</dbReference>
<dbReference type="GO" id="GO:0005524">
    <property type="term" value="F:ATP binding"/>
    <property type="evidence" value="ECO:0007669"/>
    <property type="project" value="UniProtKB-KW"/>
</dbReference>
<reference evidence="11 12" key="1">
    <citation type="journal article" date="2018" name="Sci. Rep.">
        <title>A novel species of the marine cyanobacterium Acaryochloris with a unique pigment content and lifestyle.</title>
        <authorList>
            <person name="Partensky F."/>
            <person name="Six C."/>
            <person name="Ratin M."/>
            <person name="Garczarek L."/>
            <person name="Vaulot D."/>
            <person name="Probert I."/>
            <person name="Calteau A."/>
            <person name="Gourvil P."/>
            <person name="Marie D."/>
            <person name="Grebert T."/>
            <person name="Bouchier C."/>
            <person name="Le Panse S."/>
            <person name="Gachenot M."/>
            <person name="Rodriguez F."/>
            <person name="Garrido J.L."/>
        </authorList>
    </citation>
    <scope>NUCLEOTIDE SEQUENCE [LARGE SCALE GENOMIC DNA]</scope>
    <source>
        <strain evidence="11 12">RCC1774</strain>
    </source>
</reference>
<dbReference type="PROSITE" id="PS00742">
    <property type="entry name" value="PEP_ENZYMES_2"/>
    <property type="match status" value="1"/>
</dbReference>
<dbReference type="InterPro" id="IPR006319">
    <property type="entry name" value="PEP_synth"/>
</dbReference>
<dbReference type="InterPro" id="IPR013815">
    <property type="entry name" value="ATP_grasp_subdomain_1"/>
</dbReference>
<evidence type="ECO:0000256" key="8">
    <source>
        <dbReference type="ARBA" id="ARBA00022842"/>
    </source>
</evidence>
<keyword evidence="3 11" id="KW-0808">Transferase</keyword>
<keyword evidence="8" id="KW-0460">Magnesium</keyword>
<dbReference type="Proteomes" id="UP000248857">
    <property type="component" value="Unassembled WGS sequence"/>
</dbReference>
<dbReference type="RefSeq" id="WP_110985275.1">
    <property type="nucleotide sequence ID" value="NZ_CAWNWM010000003.1"/>
</dbReference>
<evidence type="ECO:0000256" key="6">
    <source>
        <dbReference type="ARBA" id="ARBA00022777"/>
    </source>
</evidence>
<dbReference type="Pfam" id="PF00391">
    <property type="entry name" value="PEP-utilizers"/>
    <property type="match status" value="1"/>
</dbReference>
<evidence type="ECO:0000256" key="1">
    <source>
        <dbReference type="ARBA" id="ARBA00001946"/>
    </source>
</evidence>
<dbReference type="PANTHER" id="PTHR43030:SF1">
    <property type="entry name" value="PHOSPHOENOLPYRUVATE SYNTHASE"/>
    <property type="match status" value="1"/>
</dbReference>
<dbReference type="AlphaFoldDB" id="A0A2W1JL04"/>
<gene>
    <name evidence="11" type="primary">ppsA_1</name>
    <name evidence="11" type="ORF">C1752_01306</name>
</gene>